<dbReference type="InParanoid" id="A0A672JF41"/>
<accession>A0A672JF41</accession>
<evidence type="ECO:0000259" key="1">
    <source>
        <dbReference type="Pfam" id="PF12937"/>
    </source>
</evidence>
<organism evidence="2 3">
    <name type="scientific">Salarias fasciatus</name>
    <name type="common">Jewelled blenny</name>
    <name type="synonym">Blennius fasciatus</name>
    <dbReference type="NCBI Taxonomy" id="181472"/>
    <lineage>
        <taxon>Eukaryota</taxon>
        <taxon>Metazoa</taxon>
        <taxon>Chordata</taxon>
        <taxon>Craniata</taxon>
        <taxon>Vertebrata</taxon>
        <taxon>Euteleostomi</taxon>
        <taxon>Actinopterygii</taxon>
        <taxon>Neopterygii</taxon>
        <taxon>Teleostei</taxon>
        <taxon>Neoteleostei</taxon>
        <taxon>Acanthomorphata</taxon>
        <taxon>Ovalentaria</taxon>
        <taxon>Blenniimorphae</taxon>
        <taxon>Blenniiformes</taxon>
        <taxon>Blennioidei</taxon>
        <taxon>Blenniidae</taxon>
        <taxon>Salariinae</taxon>
        <taxon>Salarias</taxon>
    </lineage>
</organism>
<dbReference type="SUPFAM" id="SSF81383">
    <property type="entry name" value="F-box domain"/>
    <property type="match status" value="1"/>
</dbReference>
<name>A0A672JF41_SALFA</name>
<evidence type="ECO:0000313" key="2">
    <source>
        <dbReference type="Ensembl" id="ENSSFAP00005051772.1"/>
    </source>
</evidence>
<dbReference type="OMA" id="CNSDELW"/>
<feature type="domain" description="F-box" evidence="1">
    <location>
        <begin position="102"/>
        <end position="137"/>
    </location>
</feature>
<sequence>MASLLRDPLFEISGQGPPPSKNFYFFAVTKTNVIWRWWKISVRAVDRHAKPGEVKESLQDFLHDTKLQSEVSLVFGPHILEHSKALCQGRYNYLELLSDSFILCIISYLELEDVGRLSQTSLRFRKLCESEAFWEQAVRQRCCTVSAEVASLAAEVGWRNIFFTSKLQLQKLISRRRLRLEKQQDGPAPGPAAK</sequence>
<dbReference type="Ensembl" id="ENSSFAT00005053419.1">
    <property type="protein sequence ID" value="ENSSFAP00005051772.1"/>
    <property type="gene ID" value="ENSSFAG00005024845.1"/>
</dbReference>
<dbReference type="InterPro" id="IPR001810">
    <property type="entry name" value="F-box_dom"/>
</dbReference>
<dbReference type="Proteomes" id="UP000472267">
    <property type="component" value="Chromosome 18"/>
</dbReference>
<reference evidence="2" key="2">
    <citation type="submission" date="2025-08" db="UniProtKB">
        <authorList>
            <consortium name="Ensembl"/>
        </authorList>
    </citation>
    <scope>IDENTIFICATION</scope>
</reference>
<proteinExistence type="predicted"/>
<dbReference type="AlphaFoldDB" id="A0A672JF41"/>
<dbReference type="InterPro" id="IPR036047">
    <property type="entry name" value="F-box-like_dom_sf"/>
</dbReference>
<keyword evidence="3" id="KW-1185">Reference proteome</keyword>
<gene>
    <name evidence="2" type="primary">fbxo36b</name>
</gene>
<evidence type="ECO:0000313" key="3">
    <source>
        <dbReference type="Proteomes" id="UP000472267"/>
    </source>
</evidence>
<reference evidence="2" key="1">
    <citation type="submission" date="2019-06" db="EMBL/GenBank/DDBJ databases">
        <authorList>
            <consortium name="Wellcome Sanger Institute Data Sharing"/>
        </authorList>
    </citation>
    <scope>NUCLEOTIDE SEQUENCE [LARGE SCALE GENOMIC DNA]</scope>
</reference>
<reference evidence="2" key="3">
    <citation type="submission" date="2025-09" db="UniProtKB">
        <authorList>
            <consortium name="Ensembl"/>
        </authorList>
    </citation>
    <scope>IDENTIFICATION</scope>
</reference>
<dbReference type="Pfam" id="PF12937">
    <property type="entry name" value="F-box-like"/>
    <property type="match status" value="1"/>
</dbReference>
<dbReference type="Gene3D" id="1.20.1280.50">
    <property type="match status" value="1"/>
</dbReference>
<dbReference type="OrthoDB" id="3219396at2759"/>
<protein>
    <recommendedName>
        <fullName evidence="1">F-box domain-containing protein</fullName>
    </recommendedName>
</protein>